<evidence type="ECO:0000313" key="8">
    <source>
        <dbReference type="Proteomes" id="UP001322277"/>
    </source>
</evidence>
<evidence type="ECO:0000256" key="1">
    <source>
        <dbReference type="ARBA" id="ARBA00004370"/>
    </source>
</evidence>
<keyword evidence="4 5" id="KW-0472">Membrane</keyword>
<proteinExistence type="predicted"/>
<feature type="domain" description="Fatty acid hydroxylase" evidence="6">
    <location>
        <begin position="140"/>
        <end position="307"/>
    </location>
</feature>
<dbReference type="InterPro" id="IPR050307">
    <property type="entry name" value="Sterol_Desaturase_Related"/>
</dbReference>
<dbReference type="GO" id="GO:0005506">
    <property type="term" value="F:iron ion binding"/>
    <property type="evidence" value="ECO:0007669"/>
    <property type="project" value="InterPro"/>
</dbReference>
<protein>
    <submittedName>
        <fullName evidence="7">Fatty acid hydroxylase</fullName>
    </submittedName>
</protein>
<keyword evidence="2 5" id="KW-0812">Transmembrane</keyword>
<dbReference type="Pfam" id="PF04116">
    <property type="entry name" value="FA_hydroxylase"/>
    <property type="match status" value="1"/>
</dbReference>
<dbReference type="PANTHER" id="PTHR11863">
    <property type="entry name" value="STEROL DESATURASE"/>
    <property type="match status" value="1"/>
</dbReference>
<evidence type="ECO:0000256" key="2">
    <source>
        <dbReference type="ARBA" id="ARBA00022692"/>
    </source>
</evidence>
<keyword evidence="3 5" id="KW-1133">Transmembrane helix</keyword>
<dbReference type="GO" id="GO:0016491">
    <property type="term" value="F:oxidoreductase activity"/>
    <property type="evidence" value="ECO:0007669"/>
    <property type="project" value="InterPro"/>
</dbReference>
<dbReference type="RefSeq" id="XP_062778148.1">
    <property type="nucleotide sequence ID" value="XM_062922097.1"/>
</dbReference>
<gene>
    <name evidence="7" type="ORF">CDEST_05938</name>
</gene>
<sequence length="337" mass="38484">MEHLHSFYDALPSASPRAWGPAELSIVLPLAIHWAVALMYESFDAFGLFQQYRLLQPDEYRKNKVTKLEVVRGVLVNQAIIVVVGWIGLALEPGLNDQKPGDPFGITQEAVRAITDSKDVAQSPVLTSLAHSILAAARIVAALFVYDTWQYWVHLALHMRWAYSQFASRFCRLINHLLRGREHFDADWRTPGHSERIHIWHHLLNAPWSYAATYVHPFESFLLDALGPAFTCVFVGLTAWERVAVFTLSVLKTLDDHSGYRFPWDPIIFIGGLTGSDIVYHTVHHQSWGVKSNYALWFTFWDRMMGTIYNGPKSLNLTPQFAEFRAVRKIAKTEHVE</sequence>
<dbReference type="EMBL" id="CP137308">
    <property type="protein sequence ID" value="WQF80924.1"/>
    <property type="molecule type" value="Genomic_DNA"/>
</dbReference>
<dbReference type="GO" id="GO:0008610">
    <property type="term" value="P:lipid biosynthetic process"/>
    <property type="evidence" value="ECO:0007669"/>
    <property type="project" value="InterPro"/>
</dbReference>
<organism evidence="7 8">
    <name type="scientific">Colletotrichum destructivum</name>
    <dbReference type="NCBI Taxonomy" id="34406"/>
    <lineage>
        <taxon>Eukaryota</taxon>
        <taxon>Fungi</taxon>
        <taxon>Dikarya</taxon>
        <taxon>Ascomycota</taxon>
        <taxon>Pezizomycotina</taxon>
        <taxon>Sordariomycetes</taxon>
        <taxon>Hypocreomycetidae</taxon>
        <taxon>Glomerellales</taxon>
        <taxon>Glomerellaceae</taxon>
        <taxon>Colletotrichum</taxon>
        <taxon>Colletotrichum destructivum species complex</taxon>
    </lineage>
</organism>
<dbReference type="GO" id="GO:0016020">
    <property type="term" value="C:membrane"/>
    <property type="evidence" value="ECO:0007669"/>
    <property type="project" value="UniProtKB-SubCell"/>
</dbReference>
<evidence type="ECO:0000259" key="6">
    <source>
        <dbReference type="Pfam" id="PF04116"/>
    </source>
</evidence>
<comment type="subcellular location">
    <subcellularLocation>
        <location evidence="1">Membrane</location>
    </subcellularLocation>
</comment>
<evidence type="ECO:0000256" key="5">
    <source>
        <dbReference type="SAM" id="Phobius"/>
    </source>
</evidence>
<evidence type="ECO:0000256" key="3">
    <source>
        <dbReference type="ARBA" id="ARBA00022989"/>
    </source>
</evidence>
<dbReference type="Proteomes" id="UP001322277">
    <property type="component" value="Chromosome 4"/>
</dbReference>
<feature type="transmembrane region" description="Helical" evidence="5">
    <location>
        <begin position="70"/>
        <end position="91"/>
    </location>
</feature>
<dbReference type="AlphaFoldDB" id="A0AAX4ICD0"/>
<keyword evidence="8" id="KW-1185">Reference proteome</keyword>
<dbReference type="GeneID" id="87942441"/>
<dbReference type="KEGG" id="cdet:87942441"/>
<dbReference type="InterPro" id="IPR006694">
    <property type="entry name" value="Fatty_acid_hydroxylase"/>
</dbReference>
<reference evidence="8" key="1">
    <citation type="journal article" date="2023" name="bioRxiv">
        <title>Complete genome of the Medicago anthracnose fungus, Colletotrichum destructivum, reveals a mini-chromosome-like region within a core chromosome.</title>
        <authorList>
            <person name="Lapalu N."/>
            <person name="Simon A."/>
            <person name="Lu A."/>
            <person name="Plaumann P.-L."/>
            <person name="Amselem J."/>
            <person name="Pigne S."/>
            <person name="Auger A."/>
            <person name="Koch C."/>
            <person name="Dallery J.-F."/>
            <person name="O'Connell R.J."/>
        </authorList>
    </citation>
    <scope>NUCLEOTIDE SEQUENCE [LARGE SCALE GENOMIC DNA]</scope>
    <source>
        <strain evidence="8">CBS 520.97</strain>
    </source>
</reference>
<feature type="transmembrane region" description="Helical" evidence="5">
    <location>
        <begin position="26"/>
        <end position="49"/>
    </location>
</feature>
<evidence type="ECO:0000313" key="7">
    <source>
        <dbReference type="EMBL" id="WQF80924.1"/>
    </source>
</evidence>
<accession>A0AAX4ICD0</accession>
<name>A0AAX4ICD0_9PEZI</name>
<evidence type="ECO:0000256" key="4">
    <source>
        <dbReference type="ARBA" id="ARBA00023136"/>
    </source>
</evidence>